<evidence type="ECO:0000313" key="1">
    <source>
        <dbReference type="EMBL" id="KAH0749266.1"/>
    </source>
</evidence>
<evidence type="ECO:0000313" key="2">
    <source>
        <dbReference type="Proteomes" id="UP000826656"/>
    </source>
</evidence>
<gene>
    <name evidence="1" type="ORF">KY290_028498</name>
</gene>
<sequence>MIARSSTEAEYPAIVSVVDETTWVKNLLKELHVYIRTPPGIFCDNLGVTYLCENNNLHCPMKHIIVDFHCVRQWVNSKCLIFKHIPSSDQLVDALTKPPPKRSYHHHFPT</sequence>
<reference evidence="1 2" key="1">
    <citation type="journal article" date="2021" name="bioRxiv">
        <title>Chromosome-scale and haplotype-resolved genome assembly of a tetraploid potato cultivar.</title>
        <authorList>
            <person name="Sun H."/>
            <person name="Jiao W.-B."/>
            <person name="Krause K."/>
            <person name="Campoy J.A."/>
            <person name="Goel M."/>
            <person name="Folz-Donahue K."/>
            <person name="Kukat C."/>
            <person name="Huettel B."/>
            <person name="Schneeberger K."/>
        </authorList>
    </citation>
    <scope>NUCLEOTIDE SEQUENCE [LARGE SCALE GENOMIC DNA]</scope>
    <source>
        <strain evidence="1">SolTubOtavaFocal</strain>
        <tissue evidence="1">Leaves</tissue>
    </source>
</reference>
<protein>
    <submittedName>
        <fullName evidence="1">Uncharacterized protein</fullName>
    </submittedName>
</protein>
<comment type="caution">
    <text evidence="1">The sequence shown here is derived from an EMBL/GenBank/DDBJ whole genome shotgun (WGS) entry which is preliminary data.</text>
</comment>
<organism evidence="1 2">
    <name type="scientific">Solanum tuberosum</name>
    <name type="common">Potato</name>
    <dbReference type="NCBI Taxonomy" id="4113"/>
    <lineage>
        <taxon>Eukaryota</taxon>
        <taxon>Viridiplantae</taxon>
        <taxon>Streptophyta</taxon>
        <taxon>Embryophyta</taxon>
        <taxon>Tracheophyta</taxon>
        <taxon>Spermatophyta</taxon>
        <taxon>Magnoliopsida</taxon>
        <taxon>eudicotyledons</taxon>
        <taxon>Gunneridae</taxon>
        <taxon>Pentapetalae</taxon>
        <taxon>asterids</taxon>
        <taxon>lamiids</taxon>
        <taxon>Solanales</taxon>
        <taxon>Solanaceae</taxon>
        <taxon>Solanoideae</taxon>
        <taxon>Solaneae</taxon>
        <taxon>Solanum</taxon>
    </lineage>
</organism>
<dbReference type="Proteomes" id="UP000826656">
    <property type="component" value="Unassembled WGS sequence"/>
</dbReference>
<accession>A0ABQ7UI28</accession>
<proteinExistence type="predicted"/>
<keyword evidence="2" id="KW-1185">Reference proteome</keyword>
<dbReference type="CDD" id="cd09272">
    <property type="entry name" value="RNase_HI_RT_Ty1"/>
    <property type="match status" value="1"/>
</dbReference>
<dbReference type="EMBL" id="JAIVGD010000019">
    <property type="protein sequence ID" value="KAH0749266.1"/>
    <property type="molecule type" value="Genomic_DNA"/>
</dbReference>
<name>A0ABQ7UI28_SOLTU</name>